<evidence type="ECO:0000313" key="2">
    <source>
        <dbReference type="EMBL" id="PIC14656.1"/>
    </source>
</evidence>
<dbReference type="Pfam" id="PF25375">
    <property type="entry name" value="Lin-15B"/>
    <property type="match status" value="1"/>
</dbReference>
<dbReference type="InterPro" id="IPR057432">
    <property type="entry name" value="Lin-15A/B-like_dom"/>
</dbReference>
<dbReference type="GO" id="GO:0040027">
    <property type="term" value="P:negative regulation of vulval development"/>
    <property type="evidence" value="ECO:0007669"/>
    <property type="project" value="InterPro"/>
</dbReference>
<reference evidence="2" key="1">
    <citation type="journal article" date="2018" name="Science">
        <title>Rapid genome shrinkage in a self-fertile nematode reveals sperm competition proteins.</title>
        <authorList>
            <person name="Yin D."/>
            <person name="Schwarz E.M."/>
            <person name="Thomas C.G."/>
            <person name="Felde R.L."/>
            <person name="Korf I.F."/>
            <person name="Cutter A.D."/>
            <person name="Schartner C.M."/>
            <person name="Ralston E.J."/>
            <person name="Meyer B.J."/>
            <person name="Haag E.S."/>
        </authorList>
    </citation>
    <scope>NUCLEOTIDE SEQUENCE</scope>
    <source>
        <strain evidence="2">JU1422</strain>
    </source>
</reference>
<dbReference type="AlphaFoldDB" id="A0A2G5SIG5"/>
<sequence length="140" mass="16466">MRSFINRNKCLMRNRRNITPQRHKCRVCHIVKDLSELHHICAKNVRIVLMVGCILRGTHSVEQAKSYITNKVGITCYYHRQESIDIIFKQTRISNEQKLSNWNVPVMSGLVDIAKNFDPNFTVEQFFRASNKLYMKEPNV</sequence>
<proteinExistence type="predicted"/>
<organism evidence="2 3">
    <name type="scientific">Caenorhabditis nigoni</name>
    <dbReference type="NCBI Taxonomy" id="1611254"/>
    <lineage>
        <taxon>Eukaryota</taxon>
        <taxon>Metazoa</taxon>
        <taxon>Ecdysozoa</taxon>
        <taxon>Nematoda</taxon>
        <taxon>Chromadorea</taxon>
        <taxon>Rhabditida</taxon>
        <taxon>Rhabditina</taxon>
        <taxon>Rhabditomorpha</taxon>
        <taxon>Rhabditoidea</taxon>
        <taxon>Rhabditidae</taxon>
        <taxon>Peloderinae</taxon>
        <taxon>Caenorhabditis</taxon>
    </lineage>
</organism>
<evidence type="ECO:0000313" key="3">
    <source>
        <dbReference type="Proteomes" id="UP000230233"/>
    </source>
</evidence>
<protein>
    <recommendedName>
        <fullName evidence="1">Lin-15A/B-like domain-containing protein</fullName>
    </recommendedName>
</protein>
<evidence type="ECO:0000259" key="1">
    <source>
        <dbReference type="Pfam" id="PF25375"/>
    </source>
</evidence>
<dbReference type="InterPro" id="IPR040129">
    <property type="entry name" value="Lin-15B-like"/>
</dbReference>
<dbReference type="PANTHER" id="PTHR22716">
    <property type="entry name" value="ETS CLASS TRANSCRIPTION FACTOR-RELATED-RELATED"/>
    <property type="match status" value="1"/>
</dbReference>
<comment type="caution">
    <text evidence="2">The sequence shown here is derived from an EMBL/GenBank/DDBJ whole genome shotgun (WGS) entry which is preliminary data.</text>
</comment>
<gene>
    <name evidence="2" type="ORF">B9Z55_026890</name>
</gene>
<dbReference type="PANTHER" id="PTHR22716:SF1">
    <property type="entry name" value="ETS CLASS TRANSCRIPTION FACTOR-RELATED"/>
    <property type="match status" value="1"/>
</dbReference>
<keyword evidence="3" id="KW-1185">Reference proteome</keyword>
<dbReference type="EMBL" id="PDUG01000007">
    <property type="protein sequence ID" value="PIC14656.1"/>
    <property type="molecule type" value="Genomic_DNA"/>
</dbReference>
<accession>A0A2G5SIG5</accession>
<name>A0A2G5SIG5_9PELO</name>
<dbReference type="Proteomes" id="UP000230233">
    <property type="component" value="Unassembled WGS sequence"/>
</dbReference>
<feature type="domain" description="Lin-15A/B-like" evidence="1">
    <location>
        <begin position="23"/>
        <end position="135"/>
    </location>
</feature>